<dbReference type="InterPro" id="IPR010982">
    <property type="entry name" value="Lambda_DNA-bd_dom_sf"/>
</dbReference>
<protein>
    <submittedName>
        <fullName evidence="5">LacI family DNA-binding transcriptional regulator</fullName>
    </submittedName>
</protein>
<evidence type="ECO:0000256" key="2">
    <source>
        <dbReference type="ARBA" id="ARBA00023125"/>
    </source>
</evidence>
<dbReference type="Proteomes" id="UP000265719">
    <property type="component" value="Chromosome"/>
</dbReference>
<dbReference type="AlphaFoldDB" id="A0AA97M0D4"/>
<dbReference type="KEGG" id="thao:NI17_008490"/>
<sequence>MKTVSIREVAREAGVSVATVSNVLNRPEIVASRTRNRVQAAIEALGYVPNLAARQLSNGSSTAVGIVLFDVRNPFLAGVARGAEDFLYGVGQTAVLCNTDVDADREQRYLDMLAQQRAQGVLVTPAALTGEWLDGLRDRGLRAVLFHNSTDYPHICSVAVDDVGGGELAATHLLARGHRHIACVTGPSDMRQSIDRLEGCHRAVARAGLPADSVEVVEVGAFTLDQGRRAGERILTSATSATAVFCANDLLALGVMQVVTRAGLRVPEDLAVVGYDDIDAAATAGVPLTTVHVDGHELGRAAARLLVDEVTNPNEHRHRRLLFSPRLVERASS</sequence>
<evidence type="ECO:0000313" key="5">
    <source>
        <dbReference type="EMBL" id="UOE21163.1"/>
    </source>
</evidence>
<dbReference type="GO" id="GO:0000976">
    <property type="term" value="F:transcription cis-regulatory region binding"/>
    <property type="evidence" value="ECO:0007669"/>
    <property type="project" value="TreeGrafter"/>
</dbReference>
<dbReference type="InterPro" id="IPR000843">
    <property type="entry name" value="HTH_LacI"/>
</dbReference>
<reference evidence="5" key="1">
    <citation type="submission" date="2020-10" db="EMBL/GenBank/DDBJ databases">
        <title>De novo genome project of the cellulose decomposer Thermobifida halotolerans type strain.</title>
        <authorList>
            <person name="Nagy I."/>
            <person name="Horvath B."/>
            <person name="Kukolya J."/>
            <person name="Nagy I."/>
            <person name="Orsini M."/>
        </authorList>
    </citation>
    <scope>NUCLEOTIDE SEQUENCE</scope>
    <source>
        <strain evidence="5">DSM 44931</strain>
    </source>
</reference>
<dbReference type="PRINTS" id="PR00036">
    <property type="entry name" value="HTHLACI"/>
</dbReference>
<dbReference type="PANTHER" id="PTHR30146">
    <property type="entry name" value="LACI-RELATED TRANSCRIPTIONAL REPRESSOR"/>
    <property type="match status" value="1"/>
</dbReference>
<evidence type="ECO:0000256" key="1">
    <source>
        <dbReference type="ARBA" id="ARBA00023015"/>
    </source>
</evidence>
<dbReference type="PROSITE" id="PS00356">
    <property type="entry name" value="HTH_LACI_1"/>
    <property type="match status" value="1"/>
</dbReference>
<dbReference type="SUPFAM" id="SSF53822">
    <property type="entry name" value="Periplasmic binding protein-like I"/>
    <property type="match status" value="1"/>
</dbReference>
<proteinExistence type="predicted"/>
<keyword evidence="6" id="KW-1185">Reference proteome</keyword>
<evidence type="ECO:0000256" key="3">
    <source>
        <dbReference type="ARBA" id="ARBA00023163"/>
    </source>
</evidence>
<evidence type="ECO:0000313" key="6">
    <source>
        <dbReference type="Proteomes" id="UP000265719"/>
    </source>
</evidence>
<accession>A0AA97M0D4</accession>
<dbReference type="EMBL" id="CP063196">
    <property type="protein sequence ID" value="UOE21163.1"/>
    <property type="molecule type" value="Genomic_DNA"/>
</dbReference>
<keyword evidence="2 5" id="KW-0238">DNA-binding</keyword>
<dbReference type="Pfam" id="PF00356">
    <property type="entry name" value="LacI"/>
    <property type="match status" value="1"/>
</dbReference>
<feature type="domain" description="HTH lacI-type" evidence="4">
    <location>
        <begin position="4"/>
        <end position="58"/>
    </location>
</feature>
<dbReference type="PANTHER" id="PTHR30146:SF109">
    <property type="entry name" value="HTH-TYPE TRANSCRIPTIONAL REGULATOR GALS"/>
    <property type="match status" value="1"/>
</dbReference>
<dbReference type="InterPro" id="IPR046335">
    <property type="entry name" value="LacI/GalR-like_sensor"/>
</dbReference>
<name>A0AA97M0D4_9ACTN</name>
<dbReference type="InterPro" id="IPR028082">
    <property type="entry name" value="Peripla_BP_I"/>
</dbReference>
<dbReference type="SMART" id="SM00354">
    <property type="entry name" value="HTH_LACI"/>
    <property type="match status" value="1"/>
</dbReference>
<keyword evidence="3" id="KW-0804">Transcription</keyword>
<gene>
    <name evidence="5" type="ORF">NI17_008490</name>
</gene>
<dbReference type="PROSITE" id="PS50932">
    <property type="entry name" value="HTH_LACI_2"/>
    <property type="match status" value="1"/>
</dbReference>
<organism evidence="5 6">
    <name type="scientific">Thermobifida halotolerans</name>
    <dbReference type="NCBI Taxonomy" id="483545"/>
    <lineage>
        <taxon>Bacteria</taxon>
        <taxon>Bacillati</taxon>
        <taxon>Actinomycetota</taxon>
        <taxon>Actinomycetes</taxon>
        <taxon>Streptosporangiales</taxon>
        <taxon>Nocardiopsidaceae</taxon>
        <taxon>Thermobifida</taxon>
    </lineage>
</organism>
<dbReference type="SUPFAM" id="SSF47413">
    <property type="entry name" value="lambda repressor-like DNA-binding domains"/>
    <property type="match status" value="1"/>
</dbReference>
<evidence type="ECO:0000259" key="4">
    <source>
        <dbReference type="PROSITE" id="PS50932"/>
    </source>
</evidence>
<dbReference type="GO" id="GO:0003700">
    <property type="term" value="F:DNA-binding transcription factor activity"/>
    <property type="evidence" value="ECO:0007669"/>
    <property type="project" value="TreeGrafter"/>
</dbReference>
<keyword evidence="1" id="KW-0805">Transcription regulation</keyword>
<dbReference type="Pfam" id="PF13377">
    <property type="entry name" value="Peripla_BP_3"/>
    <property type="match status" value="1"/>
</dbReference>
<dbReference type="CDD" id="cd01392">
    <property type="entry name" value="HTH_LacI"/>
    <property type="match status" value="1"/>
</dbReference>
<dbReference type="Gene3D" id="1.10.260.40">
    <property type="entry name" value="lambda repressor-like DNA-binding domains"/>
    <property type="match status" value="1"/>
</dbReference>
<dbReference type="Gene3D" id="3.40.50.2300">
    <property type="match status" value="2"/>
</dbReference>
<dbReference type="RefSeq" id="WP_068694177.1">
    <property type="nucleotide sequence ID" value="NZ_CP063196.1"/>
</dbReference>